<evidence type="ECO:0000256" key="1">
    <source>
        <dbReference type="ARBA" id="ARBA00009431"/>
    </source>
</evidence>
<dbReference type="SUPFAM" id="SSF53474">
    <property type="entry name" value="alpha/beta-Hydrolases"/>
    <property type="match status" value="1"/>
</dbReference>
<dbReference type="InParanoid" id="A0A1Q3C5P0"/>
<dbReference type="AlphaFoldDB" id="A0A1Q3C5P0"/>
<keyword evidence="3" id="KW-1185">Reference proteome</keyword>
<dbReference type="InterPro" id="IPR001563">
    <property type="entry name" value="Peptidase_S10"/>
</dbReference>
<name>A0A1Q3C5P0_CEPFO</name>
<dbReference type="GO" id="GO:0006508">
    <property type="term" value="P:proteolysis"/>
    <property type="evidence" value="ECO:0007669"/>
    <property type="project" value="InterPro"/>
</dbReference>
<sequence length="84" mass="10169">MEFDIENHKGGIPQLKYYPYAWTKWLLEHPQYLPLQLFIAGDSYSGMLVPLVILKVYEAGHTAPEYYRRNCYEMFQRWVNYYPL</sequence>
<dbReference type="Gene3D" id="3.40.50.12670">
    <property type="match status" value="1"/>
</dbReference>
<organism evidence="2 3">
    <name type="scientific">Cephalotus follicularis</name>
    <name type="common">Albany pitcher plant</name>
    <dbReference type="NCBI Taxonomy" id="3775"/>
    <lineage>
        <taxon>Eukaryota</taxon>
        <taxon>Viridiplantae</taxon>
        <taxon>Streptophyta</taxon>
        <taxon>Embryophyta</taxon>
        <taxon>Tracheophyta</taxon>
        <taxon>Spermatophyta</taxon>
        <taxon>Magnoliopsida</taxon>
        <taxon>eudicotyledons</taxon>
        <taxon>Gunneridae</taxon>
        <taxon>Pentapetalae</taxon>
        <taxon>rosids</taxon>
        <taxon>fabids</taxon>
        <taxon>Oxalidales</taxon>
        <taxon>Cephalotaceae</taxon>
        <taxon>Cephalotus</taxon>
    </lineage>
</organism>
<protein>
    <submittedName>
        <fullName evidence="2">Peptidase_S10 domain-containing protein</fullName>
    </submittedName>
</protein>
<comment type="caution">
    <text evidence="2">The sequence shown here is derived from an EMBL/GenBank/DDBJ whole genome shotgun (WGS) entry which is preliminary data.</text>
</comment>
<dbReference type="EMBL" id="BDDD01001391">
    <property type="protein sequence ID" value="GAV75567.1"/>
    <property type="molecule type" value="Genomic_DNA"/>
</dbReference>
<dbReference type="GO" id="GO:0004185">
    <property type="term" value="F:serine-type carboxypeptidase activity"/>
    <property type="evidence" value="ECO:0007669"/>
    <property type="project" value="InterPro"/>
</dbReference>
<gene>
    <name evidence="2" type="ORF">CFOL_v3_19046</name>
</gene>
<evidence type="ECO:0000313" key="2">
    <source>
        <dbReference type="EMBL" id="GAV75567.1"/>
    </source>
</evidence>
<dbReference type="Pfam" id="PF00450">
    <property type="entry name" value="Peptidase_S10"/>
    <property type="match status" value="1"/>
</dbReference>
<proteinExistence type="inferred from homology"/>
<dbReference type="InterPro" id="IPR029058">
    <property type="entry name" value="AB_hydrolase_fold"/>
</dbReference>
<comment type="similarity">
    <text evidence="1">Belongs to the peptidase S10 family.</text>
</comment>
<dbReference type="Proteomes" id="UP000187406">
    <property type="component" value="Unassembled WGS sequence"/>
</dbReference>
<evidence type="ECO:0000313" key="3">
    <source>
        <dbReference type="Proteomes" id="UP000187406"/>
    </source>
</evidence>
<reference evidence="3" key="1">
    <citation type="submission" date="2016-04" db="EMBL/GenBank/DDBJ databases">
        <title>Cephalotus genome sequencing.</title>
        <authorList>
            <person name="Fukushima K."/>
            <person name="Hasebe M."/>
            <person name="Fang X."/>
        </authorList>
    </citation>
    <scope>NUCLEOTIDE SEQUENCE [LARGE SCALE GENOMIC DNA]</scope>
    <source>
        <strain evidence="3">cv. St1</strain>
    </source>
</reference>
<accession>A0A1Q3C5P0</accession>
<dbReference type="OrthoDB" id="443318at2759"/>